<evidence type="ECO:0000256" key="4">
    <source>
        <dbReference type="ARBA" id="ARBA00023136"/>
    </source>
</evidence>
<dbReference type="GO" id="GO:0051606">
    <property type="term" value="P:detection of stimulus"/>
    <property type="evidence" value="ECO:0007669"/>
    <property type="project" value="UniProtKB-ARBA"/>
</dbReference>
<keyword evidence="2 6" id="KW-0812">Transmembrane</keyword>
<evidence type="ECO:0000256" key="2">
    <source>
        <dbReference type="ARBA" id="ARBA00022692"/>
    </source>
</evidence>
<dbReference type="InterPro" id="IPR013604">
    <property type="entry name" value="7TM_chemorcpt"/>
</dbReference>
<evidence type="ECO:0000256" key="1">
    <source>
        <dbReference type="ARBA" id="ARBA00004141"/>
    </source>
</evidence>
<evidence type="ECO:0000256" key="5">
    <source>
        <dbReference type="ARBA" id="ARBA00023170"/>
    </source>
</evidence>
<evidence type="ECO:0000256" key="3">
    <source>
        <dbReference type="ARBA" id="ARBA00022989"/>
    </source>
</evidence>
<gene>
    <name evidence="7" type="ORF">OCBIM_22015605mg</name>
</gene>
<feature type="transmembrane region" description="Helical" evidence="6">
    <location>
        <begin position="95"/>
        <end position="111"/>
    </location>
</feature>
<accession>A0A0L8FL56</accession>
<name>A0A0L8FL56_OCTBM</name>
<dbReference type="AlphaFoldDB" id="A0A0L8FL56"/>
<organism evidence="7">
    <name type="scientific">Octopus bimaculoides</name>
    <name type="common">California two-spotted octopus</name>
    <dbReference type="NCBI Taxonomy" id="37653"/>
    <lineage>
        <taxon>Eukaryota</taxon>
        <taxon>Metazoa</taxon>
        <taxon>Spiralia</taxon>
        <taxon>Lophotrochozoa</taxon>
        <taxon>Mollusca</taxon>
        <taxon>Cephalopoda</taxon>
        <taxon>Coleoidea</taxon>
        <taxon>Octopodiformes</taxon>
        <taxon>Octopoda</taxon>
        <taxon>Incirrata</taxon>
        <taxon>Octopodidae</taxon>
        <taxon>Octopus</taxon>
    </lineage>
</organism>
<reference evidence="7" key="1">
    <citation type="submission" date="2015-07" db="EMBL/GenBank/DDBJ databases">
        <title>MeaNS - Measles Nucleotide Surveillance Program.</title>
        <authorList>
            <person name="Tran T."/>
            <person name="Druce J."/>
        </authorList>
    </citation>
    <scope>NUCLEOTIDE SEQUENCE</scope>
    <source>
        <strain evidence="7">UCB-OBI-ISO-001</strain>
        <tissue evidence="7">Gonad</tissue>
    </source>
</reference>
<feature type="transmembrane region" description="Helical" evidence="6">
    <location>
        <begin position="6"/>
        <end position="30"/>
    </location>
</feature>
<comment type="subcellular location">
    <subcellularLocation>
        <location evidence="1">Membrane</location>
        <topology evidence="1">Multi-pass membrane protein</topology>
    </subcellularLocation>
</comment>
<dbReference type="PANTHER" id="PTHR21421">
    <property type="entry name" value="GUSTATORY RECEPTOR"/>
    <property type="match status" value="1"/>
</dbReference>
<dbReference type="GO" id="GO:0038023">
    <property type="term" value="F:signaling receptor activity"/>
    <property type="evidence" value="ECO:0007669"/>
    <property type="project" value="UniProtKB-ARBA"/>
</dbReference>
<dbReference type="Pfam" id="PF08395">
    <property type="entry name" value="7tm_7"/>
    <property type="match status" value="1"/>
</dbReference>
<keyword evidence="3 6" id="KW-1133">Transmembrane helix</keyword>
<proteinExistence type="predicted"/>
<keyword evidence="5" id="KW-0675">Receptor</keyword>
<dbReference type="EMBL" id="KQ429431">
    <property type="protein sequence ID" value="KOF65397.1"/>
    <property type="molecule type" value="Genomic_DNA"/>
</dbReference>
<dbReference type="GO" id="GO:0050909">
    <property type="term" value="P:sensory perception of taste"/>
    <property type="evidence" value="ECO:0007669"/>
    <property type="project" value="InterPro"/>
</dbReference>
<evidence type="ECO:0000313" key="7">
    <source>
        <dbReference type="EMBL" id="KOF65397.1"/>
    </source>
</evidence>
<protein>
    <recommendedName>
        <fullName evidence="8">Gustatory receptor</fullName>
    </recommendedName>
</protein>
<dbReference type="GO" id="GO:0016020">
    <property type="term" value="C:membrane"/>
    <property type="evidence" value="ECO:0007669"/>
    <property type="project" value="UniProtKB-SubCell"/>
</dbReference>
<sequence length="224" mass="25720">MFVPLLLGWIIFAFVVLQIFPQLNLCWLVVEHLIIEFGILKEKYREVLNAESSKQFSNEWMQRNEMIMYYCTKHAEMCSLLDETDKPLQHNTSSLILNMILGLCTLFYGFVNDFLENIELLFVCVLPIILSLIAGWVLYRGMKLHQNIHDIVEDLYAMNFKGLSTETRMKLTLFLDRLNTTPSGISVGGFFVIKPSSVLTIFGSLFTYVIVVLQTKRPADSSSS</sequence>
<evidence type="ECO:0008006" key="8">
    <source>
        <dbReference type="Google" id="ProtNLM"/>
    </source>
</evidence>
<dbReference type="PANTHER" id="PTHR21421:SF29">
    <property type="entry name" value="GUSTATORY RECEPTOR 5A FOR TREHALOSE-RELATED"/>
    <property type="match status" value="1"/>
</dbReference>
<evidence type="ECO:0000256" key="6">
    <source>
        <dbReference type="SAM" id="Phobius"/>
    </source>
</evidence>
<keyword evidence="4 6" id="KW-0472">Membrane</keyword>
<feature type="transmembrane region" description="Helical" evidence="6">
    <location>
        <begin position="117"/>
        <end position="139"/>
    </location>
</feature>
<dbReference type="OrthoDB" id="6150177at2759"/>